<dbReference type="EMBL" id="CM055097">
    <property type="protein sequence ID" value="KAJ7551184.1"/>
    <property type="molecule type" value="Genomic_DNA"/>
</dbReference>
<evidence type="ECO:0000313" key="2">
    <source>
        <dbReference type="Proteomes" id="UP001162992"/>
    </source>
</evidence>
<accession>A0ACC2DAM1</accession>
<proteinExistence type="predicted"/>
<evidence type="ECO:0000313" key="1">
    <source>
        <dbReference type="EMBL" id="KAJ7551184.1"/>
    </source>
</evidence>
<gene>
    <name evidence="1" type="ORF">O6H91_06G003700</name>
</gene>
<keyword evidence="2" id="KW-1185">Reference proteome</keyword>
<comment type="caution">
    <text evidence="1">The sequence shown here is derived from an EMBL/GenBank/DDBJ whole genome shotgun (WGS) entry which is preliminary data.</text>
</comment>
<organism evidence="1 2">
    <name type="scientific">Diphasiastrum complanatum</name>
    <name type="common">Issler's clubmoss</name>
    <name type="synonym">Lycopodium complanatum</name>
    <dbReference type="NCBI Taxonomy" id="34168"/>
    <lineage>
        <taxon>Eukaryota</taxon>
        <taxon>Viridiplantae</taxon>
        <taxon>Streptophyta</taxon>
        <taxon>Embryophyta</taxon>
        <taxon>Tracheophyta</taxon>
        <taxon>Lycopodiopsida</taxon>
        <taxon>Lycopodiales</taxon>
        <taxon>Lycopodiaceae</taxon>
        <taxon>Lycopodioideae</taxon>
        <taxon>Diphasiastrum</taxon>
    </lineage>
</organism>
<dbReference type="Proteomes" id="UP001162992">
    <property type="component" value="Chromosome 6"/>
</dbReference>
<name>A0ACC2DAM1_DIPCM</name>
<sequence length="399" mass="44596">MLARISRMLKACWRPVERYAHMGKPATDCNDALLWFRDLGDHACGEFSIAVVQANALLEDQSQIETGSYGTLVGIYDGHGGPEASRYINDHLFLNLQKFAVEEGGMSVDVLQKAFLATEDGFMELVASAWQTKPQLAAVGSCCLVGVIWGGQLYVANLGDSRAVLASVAPADGTLSAMQLSTEHNASIESVREELKMLHPEDPQIVVLRHGVWRVKGIIQVSRSIGDVYLKKPEFNREPLLAKFRLSEPLQRPILIAEPTINVRTLQPEDQFLIFASDGLWEHLTNEEAVDIVRNHPRTGIARRLIKAALHEAARKREMRYSDLKQIDRGIRRHFHDDITVVVIFLDYDLIKRGSKITPLSVRSGTNSVEASSNIILFKGLDNNNNLNDTFDKRLDSKM</sequence>
<reference evidence="2" key="1">
    <citation type="journal article" date="2024" name="Proc. Natl. Acad. Sci. U.S.A.">
        <title>Extraordinary preservation of gene collinearity over three hundred million years revealed in homosporous lycophytes.</title>
        <authorList>
            <person name="Li C."/>
            <person name="Wickell D."/>
            <person name="Kuo L.Y."/>
            <person name="Chen X."/>
            <person name="Nie B."/>
            <person name="Liao X."/>
            <person name="Peng D."/>
            <person name="Ji J."/>
            <person name="Jenkins J."/>
            <person name="Williams M."/>
            <person name="Shu S."/>
            <person name="Plott C."/>
            <person name="Barry K."/>
            <person name="Rajasekar S."/>
            <person name="Grimwood J."/>
            <person name="Han X."/>
            <person name="Sun S."/>
            <person name="Hou Z."/>
            <person name="He W."/>
            <person name="Dai G."/>
            <person name="Sun C."/>
            <person name="Schmutz J."/>
            <person name="Leebens-Mack J.H."/>
            <person name="Li F.W."/>
            <person name="Wang L."/>
        </authorList>
    </citation>
    <scope>NUCLEOTIDE SEQUENCE [LARGE SCALE GENOMIC DNA]</scope>
    <source>
        <strain evidence="2">cv. PW_Plant_1</strain>
    </source>
</reference>
<protein>
    <submittedName>
        <fullName evidence="1">Uncharacterized protein</fullName>
    </submittedName>
</protein>